<evidence type="ECO:0000259" key="7">
    <source>
        <dbReference type="Pfam" id="PF02234"/>
    </source>
</evidence>
<evidence type="ECO:0000256" key="6">
    <source>
        <dbReference type="SAM" id="MobiDB-lite"/>
    </source>
</evidence>
<dbReference type="GO" id="GO:0004861">
    <property type="term" value="F:cyclin-dependent protein serine/threonine kinase inhibitor activity"/>
    <property type="evidence" value="ECO:0007669"/>
    <property type="project" value="EnsemblMetazoa"/>
</dbReference>
<dbReference type="GO" id="GO:0051729">
    <property type="term" value="P:germline cell cycle switching, mitotic to meiotic cell cycle"/>
    <property type="evidence" value="ECO:0007669"/>
    <property type="project" value="EnsemblMetazoa"/>
</dbReference>
<dbReference type="AlphaFoldDB" id="B4MS71"/>
<evidence type="ECO:0000256" key="4">
    <source>
        <dbReference type="ARBA" id="ARBA00023242"/>
    </source>
</evidence>
<evidence type="ECO:0000313" key="8">
    <source>
        <dbReference type="EMBL" id="EDW74960.1"/>
    </source>
</evidence>
<dbReference type="OMA" id="FCKMSSS"/>
<dbReference type="Pfam" id="PF02234">
    <property type="entry name" value="CDI"/>
    <property type="match status" value="1"/>
</dbReference>
<feature type="domain" description="Cyclin-dependent kinase inhibitor" evidence="7">
    <location>
        <begin position="30"/>
        <end position="72"/>
    </location>
</feature>
<dbReference type="eggNOG" id="KOG4743">
    <property type="taxonomic scope" value="Eukaryota"/>
</dbReference>
<dbReference type="Gene3D" id="4.10.365.10">
    <property type="entry name" value="p27"/>
    <property type="match status" value="1"/>
</dbReference>
<dbReference type="FunCoup" id="B4MS71">
    <property type="interactions" value="448"/>
</dbReference>
<dbReference type="PANTHER" id="PTHR10265:SF45">
    <property type="entry name" value="DACAPO"/>
    <property type="match status" value="1"/>
</dbReference>
<keyword evidence="9" id="KW-1185">Reference proteome</keyword>
<evidence type="ECO:0000313" key="9">
    <source>
        <dbReference type="Proteomes" id="UP000007798"/>
    </source>
</evidence>
<dbReference type="InParanoid" id="B4MS71"/>
<evidence type="ECO:0000256" key="1">
    <source>
        <dbReference type="ARBA" id="ARBA00004123"/>
    </source>
</evidence>
<dbReference type="InterPro" id="IPR044898">
    <property type="entry name" value="CDI_dom_sf"/>
</dbReference>
<name>B4MS71_DROWI</name>
<dbReference type="GO" id="GO:0000278">
    <property type="term" value="P:mitotic cell cycle"/>
    <property type="evidence" value="ECO:0007669"/>
    <property type="project" value="EnsemblMetazoa"/>
</dbReference>
<dbReference type="InterPro" id="IPR003175">
    <property type="entry name" value="CDI_dom"/>
</dbReference>
<comment type="subcellular location">
    <subcellularLocation>
        <location evidence="1">Nucleus</location>
    </subcellularLocation>
</comment>
<dbReference type="HOGENOM" id="CLU_094701_0_0_1"/>
<dbReference type="OrthoDB" id="6373236at2759"/>
<dbReference type="GO" id="GO:0035220">
    <property type="term" value="P:wing disc development"/>
    <property type="evidence" value="ECO:0007669"/>
    <property type="project" value="EnsemblMetazoa"/>
</dbReference>
<dbReference type="PhylomeDB" id="B4MS71"/>
<feature type="region of interest" description="Disordered" evidence="6">
    <location>
        <begin position="116"/>
        <end position="213"/>
    </location>
</feature>
<evidence type="ECO:0000256" key="2">
    <source>
        <dbReference type="ARBA" id="ARBA00006726"/>
    </source>
</evidence>
<accession>B4MS71</accession>
<feature type="compositionally biased region" description="Polar residues" evidence="6">
    <location>
        <begin position="118"/>
        <end position="133"/>
    </location>
</feature>
<protein>
    <recommendedName>
        <fullName evidence="7">Cyclin-dependent kinase inhibitor domain-containing protein</fullName>
    </recommendedName>
</protein>
<dbReference type="KEGG" id="dwi:6640807"/>
<dbReference type="Proteomes" id="UP000007798">
    <property type="component" value="Unassembled WGS sequence"/>
</dbReference>
<dbReference type="STRING" id="7260.B4MS71"/>
<evidence type="ECO:0000256" key="3">
    <source>
        <dbReference type="ARBA" id="ARBA00023013"/>
    </source>
</evidence>
<dbReference type="PANTHER" id="PTHR10265">
    <property type="entry name" value="CYCLIN-DEPENDENT KINASE INHIBITOR 1"/>
    <property type="match status" value="1"/>
</dbReference>
<dbReference type="GO" id="GO:0005634">
    <property type="term" value="C:nucleus"/>
    <property type="evidence" value="ECO:0007669"/>
    <property type="project" value="UniProtKB-SubCell"/>
</dbReference>
<evidence type="ECO:0000256" key="5">
    <source>
        <dbReference type="ARBA" id="ARBA00023306"/>
    </source>
</evidence>
<feature type="compositionally biased region" description="Low complexity" evidence="6">
    <location>
        <begin position="190"/>
        <end position="200"/>
    </location>
</feature>
<reference evidence="8 9" key="1">
    <citation type="journal article" date="2007" name="Nature">
        <title>Evolution of genes and genomes on the Drosophila phylogeny.</title>
        <authorList>
            <consortium name="Drosophila 12 Genomes Consortium"/>
            <person name="Clark A.G."/>
            <person name="Eisen M.B."/>
            <person name="Smith D.R."/>
            <person name="Bergman C.M."/>
            <person name="Oliver B."/>
            <person name="Markow T.A."/>
            <person name="Kaufman T.C."/>
            <person name="Kellis M."/>
            <person name="Gelbart W."/>
            <person name="Iyer V.N."/>
            <person name="Pollard D.A."/>
            <person name="Sackton T.B."/>
            <person name="Larracuente A.M."/>
            <person name="Singh N.D."/>
            <person name="Abad J.P."/>
            <person name="Abt D.N."/>
            <person name="Adryan B."/>
            <person name="Aguade M."/>
            <person name="Akashi H."/>
            <person name="Anderson W.W."/>
            <person name="Aquadro C.F."/>
            <person name="Ardell D.H."/>
            <person name="Arguello R."/>
            <person name="Artieri C.G."/>
            <person name="Barbash D.A."/>
            <person name="Barker D."/>
            <person name="Barsanti P."/>
            <person name="Batterham P."/>
            <person name="Batzoglou S."/>
            <person name="Begun D."/>
            <person name="Bhutkar A."/>
            <person name="Blanco E."/>
            <person name="Bosak S.A."/>
            <person name="Bradley R.K."/>
            <person name="Brand A.D."/>
            <person name="Brent M.R."/>
            <person name="Brooks A.N."/>
            <person name="Brown R.H."/>
            <person name="Butlin R.K."/>
            <person name="Caggese C."/>
            <person name="Calvi B.R."/>
            <person name="Bernardo de Carvalho A."/>
            <person name="Caspi A."/>
            <person name="Castrezana S."/>
            <person name="Celniker S.E."/>
            <person name="Chang J.L."/>
            <person name="Chapple C."/>
            <person name="Chatterji S."/>
            <person name="Chinwalla A."/>
            <person name="Civetta A."/>
            <person name="Clifton S.W."/>
            <person name="Comeron J.M."/>
            <person name="Costello J.C."/>
            <person name="Coyne J.A."/>
            <person name="Daub J."/>
            <person name="David R.G."/>
            <person name="Delcher A.L."/>
            <person name="Delehaunty K."/>
            <person name="Do C.B."/>
            <person name="Ebling H."/>
            <person name="Edwards K."/>
            <person name="Eickbush T."/>
            <person name="Evans J.D."/>
            <person name="Filipski A."/>
            <person name="Findeiss S."/>
            <person name="Freyhult E."/>
            <person name="Fulton L."/>
            <person name="Fulton R."/>
            <person name="Garcia A.C."/>
            <person name="Gardiner A."/>
            <person name="Garfield D.A."/>
            <person name="Garvin B.E."/>
            <person name="Gibson G."/>
            <person name="Gilbert D."/>
            <person name="Gnerre S."/>
            <person name="Godfrey J."/>
            <person name="Good R."/>
            <person name="Gotea V."/>
            <person name="Gravely B."/>
            <person name="Greenberg A.J."/>
            <person name="Griffiths-Jones S."/>
            <person name="Gross S."/>
            <person name="Guigo R."/>
            <person name="Gustafson E.A."/>
            <person name="Haerty W."/>
            <person name="Hahn M.W."/>
            <person name="Halligan D.L."/>
            <person name="Halpern A.L."/>
            <person name="Halter G.M."/>
            <person name="Han M.V."/>
            <person name="Heger A."/>
            <person name="Hillier L."/>
            <person name="Hinrichs A.S."/>
            <person name="Holmes I."/>
            <person name="Hoskins R.A."/>
            <person name="Hubisz M.J."/>
            <person name="Hultmark D."/>
            <person name="Huntley M.A."/>
            <person name="Jaffe D.B."/>
            <person name="Jagadeeshan S."/>
            <person name="Jeck W.R."/>
            <person name="Johnson J."/>
            <person name="Jones C.D."/>
            <person name="Jordan W.C."/>
            <person name="Karpen G.H."/>
            <person name="Kataoka E."/>
            <person name="Keightley P.D."/>
            <person name="Kheradpour P."/>
            <person name="Kirkness E.F."/>
            <person name="Koerich L.B."/>
            <person name="Kristiansen K."/>
            <person name="Kudrna D."/>
            <person name="Kulathinal R.J."/>
            <person name="Kumar S."/>
            <person name="Kwok R."/>
            <person name="Lander E."/>
            <person name="Langley C.H."/>
            <person name="Lapoint R."/>
            <person name="Lazzaro B.P."/>
            <person name="Lee S.J."/>
            <person name="Levesque L."/>
            <person name="Li R."/>
            <person name="Lin C.F."/>
            <person name="Lin M.F."/>
            <person name="Lindblad-Toh K."/>
            <person name="Llopart A."/>
            <person name="Long M."/>
            <person name="Low L."/>
            <person name="Lozovsky E."/>
            <person name="Lu J."/>
            <person name="Luo M."/>
            <person name="Machado C.A."/>
            <person name="Makalowski W."/>
            <person name="Marzo M."/>
            <person name="Matsuda M."/>
            <person name="Matzkin L."/>
            <person name="McAllister B."/>
            <person name="McBride C.S."/>
            <person name="McKernan B."/>
            <person name="McKernan K."/>
            <person name="Mendez-Lago M."/>
            <person name="Minx P."/>
            <person name="Mollenhauer M.U."/>
            <person name="Montooth K."/>
            <person name="Mount S.M."/>
            <person name="Mu X."/>
            <person name="Myers E."/>
            <person name="Negre B."/>
            <person name="Newfeld S."/>
            <person name="Nielsen R."/>
            <person name="Noor M.A."/>
            <person name="O'Grady P."/>
            <person name="Pachter L."/>
            <person name="Papaceit M."/>
            <person name="Parisi M.J."/>
            <person name="Parisi M."/>
            <person name="Parts L."/>
            <person name="Pedersen J.S."/>
            <person name="Pesole G."/>
            <person name="Phillippy A.M."/>
            <person name="Ponting C.P."/>
            <person name="Pop M."/>
            <person name="Porcelli D."/>
            <person name="Powell J.R."/>
            <person name="Prohaska S."/>
            <person name="Pruitt K."/>
            <person name="Puig M."/>
            <person name="Quesneville H."/>
            <person name="Ram K.R."/>
            <person name="Rand D."/>
            <person name="Rasmussen M.D."/>
            <person name="Reed L.K."/>
            <person name="Reenan R."/>
            <person name="Reily A."/>
            <person name="Remington K.A."/>
            <person name="Rieger T.T."/>
            <person name="Ritchie M.G."/>
            <person name="Robin C."/>
            <person name="Rogers Y.H."/>
            <person name="Rohde C."/>
            <person name="Rozas J."/>
            <person name="Rubenfield M.J."/>
            <person name="Ruiz A."/>
            <person name="Russo S."/>
            <person name="Salzberg S.L."/>
            <person name="Sanchez-Gracia A."/>
            <person name="Saranga D.J."/>
            <person name="Sato H."/>
            <person name="Schaeffer S.W."/>
            <person name="Schatz M.C."/>
            <person name="Schlenke T."/>
            <person name="Schwartz R."/>
            <person name="Segarra C."/>
            <person name="Singh R.S."/>
            <person name="Sirot L."/>
            <person name="Sirota M."/>
            <person name="Sisneros N.B."/>
            <person name="Smith C.D."/>
            <person name="Smith T.F."/>
            <person name="Spieth J."/>
            <person name="Stage D.E."/>
            <person name="Stark A."/>
            <person name="Stephan W."/>
            <person name="Strausberg R.L."/>
            <person name="Strempel S."/>
            <person name="Sturgill D."/>
            <person name="Sutton G."/>
            <person name="Sutton G.G."/>
            <person name="Tao W."/>
            <person name="Teichmann S."/>
            <person name="Tobari Y.N."/>
            <person name="Tomimura Y."/>
            <person name="Tsolas J.M."/>
            <person name="Valente V.L."/>
            <person name="Venter E."/>
            <person name="Venter J.C."/>
            <person name="Vicario S."/>
            <person name="Vieira F.G."/>
            <person name="Vilella A.J."/>
            <person name="Villasante A."/>
            <person name="Walenz B."/>
            <person name="Wang J."/>
            <person name="Wasserman M."/>
            <person name="Watts T."/>
            <person name="Wilson D."/>
            <person name="Wilson R.K."/>
            <person name="Wing R.A."/>
            <person name="Wolfner M.F."/>
            <person name="Wong A."/>
            <person name="Wong G.K."/>
            <person name="Wu C.I."/>
            <person name="Wu G."/>
            <person name="Yamamoto D."/>
            <person name="Yang H.P."/>
            <person name="Yang S.P."/>
            <person name="Yorke J.A."/>
            <person name="Yoshida K."/>
            <person name="Zdobnov E."/>
            <person name="Zhang P."/>
            <person name="Zhang Y."/>
            <person name="Zimin A.V."/>
            <person name="Baldwin J."/>
            <person name="Abdouelleil A."/>
            <person name="Abdulkadir J."/>
            <person name="Abebe A."/>
            <person name="Abera B."/>
            <person name="Abreu J."/>
            <person name="Acer S.C."/>
            <person name="Aftuck L."/>
            <person name="Alexander A."/>
            <person name="An P."/>
            <person name="Anderson E."/>
            <person name="Anderson S."/>
            <person name="Arachi H."/>
            <person name="Azer M."/>
            <person name="Bachantsang P."/>
            <person name="Barry A."/>
            <person name="Bayul T."/>
            <person name="Berlin A."/>
            <person name="Bessette D."/>
            <person name="Bloom T."/>
            <person name="Blye J."/>
            <person name="Boguslavskiy L."/>
            <person name="Bonnet C."/>
            <person name="Boukhgalter B."/>
            <person name="Bourzgui I."/>
            <person name="Brown A."/>
            <person name="Cahill P."/>
            <person name="Channer S."/>
            <person name="Cheshatsang Y."/>
            <person name="Chuda L."/>
            <person name="Citroen M."/>
            <person name="Collymore A."/>
            <person name="Cooke P."/>
            <person name="Costello M."/>
            <person name="D'Aco K."/>
            <person name="Daza R."/>
            <person name="De Haan G."/>
            <person name="DeGray S."/>
            <person name="DeMaso C."/>
            <person name="Dhargay N."/>
            <person name="Dooley K."/>
            <person name="Dooley E."/>
            <person name="Doricent M."/>
            <person name="Dorje P."/>
            <person name="Dorjee K."/>
            <person name="Dupes A."/>
            <person name="Elong R."/>
            <person name="Falk J."/>
            <person name="Farina A."/>
            <person name="Faro S."/>
            <person name="Ferguson D."/>
            <person name="Fisher S."/>
            <person name="Foley C.D."/>
            <person name="Franke A."/>
            <person name="Friedrich D."/>
            <person name="Gadbois L."/>
            <person name="Gearin G."/>
            <person name="Gearin C.R."/>
            <person name="Giannoukos G."/>
            <person name="Goode T."/>
            <person name="Graham J."/>
            <person name="Grandbois E."/>
            <person name="Grewal S."/>
            <person name="Gyaltsen K."/>
            <person name="Hafez N."/>
            <person name="Hagos B."/>
            <person name="Hall J."/>
            <person name="Henson C."/>
            <person name="Hollinger A."/>
            <person name="Honan T."/>
            <person name="Huard M.D."/>
            <person name="Hughes L."/>
            <person name="Hurhula B."/>
            <person name="Husby M.E."/>
            <person name="Kamat A."/>
            <person name="Kanga B."/>
            <person name="Kashin S."/>
            <person name="Khazanovich D."/>
            <person name="Kisner P."/>
            <person name="Lance K."/>
            <person name="Lara M."/>
            <person name="Lee W."/>
            <person name="Lennon N."/>
            <person name="Letendre F."/>
            <person name="LeVine R."/>
            <person name="Lipovsky A."/>
            <person name="Liu X."/>
            <person name="Liu J."/>
            <person name="Liu S."/>
            <person name="Lokyitsang T."/>
            <person name="Lokyitsang Y."/>
            <person name="Lubonja R."/>
            <person name="Lui A."/>
            <person name="MacDonald P."/>
            <person name="Magnisalis V."/>
            <person name="Maru K."/>
            <person name="Matthews C."/>
            <person name="McCusker W."/>
            <person name="McDonough S."/>
            <person name="Mehta T."/>
            <person name="Meldrim J."/>
            <person name="Meneus L."/>
            <person name="Mihai O."/>
            <person name="Mihalev A."/>
            <person name="Mihova T."/>
            <person name="Mittelman R."/>
            <person name="Mlenga V."/>
            <person name="Montmayeur A."/>
            <person name="Mulrain L."/>
            <person name="Navidi A."/>
            <person name="Naylor J."/>
            <person name="Negash T."/>
            <person name="Nguyen T."/>
            <person name="Nguyen N."/>
            <person name="Nicol R."/>
            <person name="Norbu C."/>
            <person name="Norbu N."/>
            <person name="Novod N."/>
            <person name="O'Neill B."/>
            <person name="Osman S."/>
            <person name="Markiewicz E."/>
            <person name="Oyono O.L."/>
            <person name="Patti C."/>
            <person name="Phunkhang P."/>
            <person name="Pierre F."/>
            <person name="Priest M."/>
            <person name="Raghuraman S."/>
            <person name="Rege F."/>
            <person name="Reyes R."/>
            <person name="Rise C."/>
            <person name="Rogov P."/>
            <person name="Ross K."/>
            <person name="Ryan E."/>
            <person name="Settipalli S."/>
            <person name="Shea T."/>
            <person name="Sherpa N."/>
            <person name="Shi L."/>
            <person name="Shih D."/>
            <person name="Sparrow T."/>
            <person name="Spaulding J."/>
            <person name="Stalker J."/>
            <person name="Stange-Thomann N."/>
            <person name="Stavropoulos S."/>
            <person name="Stone C."/>
            <person name="Strader C."/>
            <person name="Tesfaye S."/>
            <person name="Thomson T."/>
            <person name="Thoulutsang Y."/>
            <person name="Thoulutsang D."/>
            <person name="Topham K."/>
            <person name="Topping I."/>
            <person name="Tsamla T."/>
            <person name="Vassiliev H."/>
            <person name="Vo A."/>
            <person name="Wangchuk T."/>
            <person name="Wangdi T."/>
            <person name="Weiand M."/>
            <person name="Wilkinson J."/>
            <person name="Wilson A."/>
            <person name="Yadav S."/>
            <person name="Young G."/>
            <person name="Yu Q."/>
            <person name="Zembek L."/>
            <person name="Zhong D."/>
            <person name="Zimmer A."/>
            <person name="Zwirko Z."/>
            <person name="Jaffe D.B."/>
            <person name="Alvarez P."/>
            <person name="Brockman W."/>
            <person name="Butler J."/>
            <person name="Chin C."/>
            <person name="Gnerre S."/>
            <person name="Grabherr M."/>
            <person name="Kleber M."/>
            <person name="Mauceli E."/>
            <person name="MacCallum I."/>
        </authorList>
    </citation>
    <scope>NUCLEOTIDE SEQUENCE [LARGE SCALE GENOMIC DNA]</scope>
    <source>
        <strain evidence="9">Tucson 14030-0811.24</strain>
    </source>
</reference>
<dbReference type="GO" id="GO:0045035">
    <property type="term" value="P:sensory organ precursor cell division"/>
    <property type="evidence" value="ECO:0007669"/>
    <property type="project" value="EnsemblMetazoa"/>
</dbReference>
<feature type="compositionally biased region" description="Polar residues" evidence="6">
    <location>
        <begin position="143"/>
        <end position="157"/>
    </location>
</feature>
<dbReference type="GO" id="GO:0007294">
    <property type="term" value="P:germarium-derived oocyte fate determination"/>
    <property type="evidence" value="ECO:0007669"/>
    <property type="project" value="EnsemblMetazoa"/>
</dbReference>
<sequence>MVSATCAPVRQLNRIKRDLFGSAKTNQLPENKTPFGAELERHQELATQKWGFDFRSGCPVVPEKTHFVWERVSFQESSFAPEMYTLTRAAHVRPRAEDPSSDMDLLMNERAEREHFGINSSMESQTDNDSCYDSQDESPLRLPTSNLRSSPRRSSTGQRKRQLKITEFMKERKRLIQAPKKLTPAKRLRSSSPTSSTSSTAIMAGMLKRPRHN</sequence>
<keyword evidence="3" id="KW-0649">Protein kinase inhibitor</keyword>
<keyword evidence="4" id="KW-0539">Nucleus</keyword>
<dbReference type="GO" id="GO:0007488">
    <property type="term" value="P:histoblast morphogenesis"/>
    <property type="evidence" value="ECO:0007669"/>
    <property type="project" value="EnsemblMetazoa"/>
</dbReference>
<proteinExistence type="inferred from homology"/>
<gene>
    <name evidence="8" type="primary">Dwil\GK15955</name>
    <name evidence="8" type="ORF">Dwil_GK15955</name>
</gene>
<dbReference type="EMBL" id="CH963850">
    <property type="protein sequence ID" value="EDW74960.1"/>
    <property type="molecule type" value="Genomic_DNA"/>
</dbReference>
<comment type="similarity">
    <text evidence="2">Belongs to the CDI family.</text>
</comment>
<keyword evidence="5" id="KW-0131">Cell cycle</keyword>
<dbReference type="GO" id="GO:2000134">
    <property type="term" value="P:negative regulation of G1/S transition of mitotic cell cycle"/>
    <property type="evidence" value="ECO:0007669"/>
    <property type="project" value="EnsemblMetazoa"/>
</dbReference>
<organism evidence="8 9">
    <name type="scientific">Drosophila willistoni</name>
    <name type="common">Fruit fly</name>
    <dbReference type="NCBI Taxonomy" id="7260"/>
    <lineage>
        <taxon>Eukaryota</taxon>
        <taxon>Metazoa</taxon>
        <taxon>Ecdysozoa</taxon>
        <taxon>Arthropoda</taxon>
        <taxon>Hexapoda</taxon>
        <taxon>Insecta</taxon>
        <taxon>Pterygota</taxon>
        <taxon>Neoptera</taxon>
        <taxon>Endopterygota</taxon>
        <taxon>Diptera</taxon>
        <taxon>Brachycera</taxon>
        <taxon>Muscomorpha</taxon>
        <taxon>Ephydroidea</taxon>
        <taxon>Drosophilidae</taxon>
        <taxon>Drosophila</taxon>
        <taxon>Sophophora</taxon>
    </lineage>
</organism>
<dbReference type="GO" id="GO:0006279">
    <property type="term" value="P:premeiotic DNA replication"/>
    <property type="evidence" value="ECO:0007669"/>
    <property type="project" value="EnsemblMetazoa"/>
</dbReference>